<dbReference type="EMBL" id="JADBEF010000001">
    <property type="protein sequence ID" value="MBE1564313.1"/>
    <property type="molecule type" value="Genomic_DNA"/>
</dbReference>
<evidence type="ECO:0000256" key="1">
    <source>
        <dbReference type="SAM" id="SignalP"/>
    </source>
</evidence>
<proteinExistence type="predicted"/>
<evidence type="ECO:0000313" key="2">
    <source>
        <dbReference type="EMBL" id="MBE1564313.1"/>
    </source>
</evidence>
<dbReference type="Proteomes" id="UP000661607">
    <property type="component" value="Unassembled WGS sequence"/>
</dbReference>
<accession>A0ABR9KRT4</accession>
<comment type="caution">
    <text evidence="2">The sequence shown here is derived from an EMBL/GenBank/DDBJ whole genome shotgun (WGS) entry which is preliminary data.</text>
</comment>
<dbReference type="RefSeq" id="WP_192778717.1">
    <property type="nucleotide sequence ID" value="NZ_BAAASY010000008.1"/>
</dbReference>
<evidence type="ECO:0000313" key="3">
    <source>
        <dbReference type="Proteomes" id="UP000661607"/>
    </source>
</evidence>
<protein>
    <submittedName>
        <fullName evidence="2">Uncharacterized protein</fullName>
    </submittedName>
</protein>
<keyword evidence="1" id="KW-0732">Signal</keyword>
<keyword evidence="3" id="KW-1185">Reference proteome</keyword>
<reference evidence="2 3" key="1">
    <citation type="submission" date="2020-10" db="EMBL/GenBank/DDBJ databases">
        <title>Sequencing the genomes of 1000 actinobacteria strains.</title>
        <authorList>
            <person name="Klenk H.-P."/>
        </authorList>
    </citation>
    <scope>NUCLEOTIDE SEQUENCE [LARGE SCALE GENOMIC DNA]</scope>
    <source>
        <strain evidence="2 3">DSM 43748</strain>
    </source>
</reference>
<sequence>MAFLLILALAAMPTLSTSAPPDCGVQPLADAEHLSREALFLEAMRKAEALLPSPTPSVMVSRGYVPDVKVGTVAPMGVEIVEPPGCPEISDQYPE</sequence>
<feature type="chain" id="PRO_5047366866" evidence="1">
    <location>
        <begin position="20"/>
        <end position="95"/>
    </location>
</feature>
<organism evidence="2 3">
    <name type="scientific">Nonomuraea africana</name>
    <dbReference type="NCBI Taxonomy" id="46171"/>
    <lineage>
        <taxon>Bacteria</taxon>
        <taxon>Bacillati</taxon>
        <taxon>Actinomycetota</taxon>
        <taxon>Actinomycetes</taxon>
        <taxon>Streptosporangiales</taxon>
        <taxon>Streptosporangiaceae</taxon>
        <taxon>Nonomuraea</taxon>
    </lineage>
</organism>
<feature type="signal peptide" evidence="1">
    <location>
        <begin position="1"/>
        <end position="19"/>
    </location>
</feature>
<name>A0ABR9KRT4_9ACTN</name>
<gene>
    <name evidence="2" type="ORF">H4W81_007092</name>
</gene>